<dbReference type="PROSITE" id="PS50011">
    <property type="entry name" value="PROTEIN_KINASE_DOM"/>
    <property type="match status" value="1"/>
</dbReference>
<evidence type="ECO:0000256" key="3">
    <source>
        <dbReference type="ARBA" id="ARBA00022741"/>
    </source>
</evidence>
<dbReference type="InterPro" id="IPR011009">
    <property type="entry name" value="Kinase-like_dom_sf"/>
</dbReference>
<keyword evidence="3" id="KW-0547">Nucleotide-binding</keyword>
<dbReference type="SUPFAM" id="SSF56112">
    <property type="entry name" value="Protein kinase-like (PK-like)"/>
    <property type="match status" value="1"/>
</dbReference>
<keyword evidence="1" id="KW-0723">Serine/threonine-protein kinase</keyword>
<feature type="domain" description="Protein kinase" evidence="6">
    <location>
        <begin position="1"/>
        <end position="248"/>
    </location>
</feature>
<dbReference type="InterPro" id="IPR008271">
    <property type="entry name" value="Ser/Thr_kinase_AS"/>
</dbReference>
<dbReference type="InterPro" id="IPR045270">
    <property type="entry name" value="STKc_AGC"/>
</dbReference>
<accession>A0A3B4XDG2</accession>
<dbReference type="STRING" id="1841481.ENSSLDP00000014030"/>
<dbReference type="Pfam" id="PF00069">
    <property type="entry name" value="Pkinase"/>
    <property type="match status" value="1"/>
</dbReference>
<dbReference type="GO" id="GO:0004674">
    <property type="term" value="F:protein serine/threonine kinase activity"/>
    <property type="evidence" value="ECO:0007669"/>
    <property type="project" value="UniProtKB-KW"/>
</dbReference>
<dbReference type="AlphaFoldDB" id="A0A3B4XDG2"/>
<evidence type="ECO:0000313" key="7">
    <source>
        <dbReference type="Ensembl" id="ENSSLDP00000014030.1"/>
    </source>
</evidence>
<keyword evidence="2" id="KW-0808">Transferase</keyword>
<dbReference type="Proteomes" id="UP000261360">
    <property type="component" value="Unplaced"/>
</dbReference>
<dbReference type="Ensembl" id="ENSSLDT00000014554.1">
    <property type="protein sequence ID" value="ENSSLDP00000014030.1"/>
    <property type="gene ID" value="ENSSLDG00000011168.1"/>
</dbReference>
<reference evidence="7" key="2">
    <citation type="submission" date="2025-09" db="UniProtKB">
        <authorList>
            <consortium name="Ensembl"/>
        </authorList>
    </citation>
    <scope>IDENTIFICATION</scope>
</reference>
<dbReference type="InterPro" id="IPR000719">
    <property type="entry name" value="Prot_kinase_dom"/>
</dbReference>
<keyword evidence="8" id="KW-1185">Reference proteome</keyword>
<sequence length="248" mass="27874">MVLVASHRRVGRQYAIKVIDKRIVCAQPSQVASVYREREVLASIRHPYIVPMRHAFQTADHLCLVLDYVGGGNMYADLQRNGAYSHERAQFYGAQVVLALEHLHSRGILYRDLKPDNVLLTTHGSIQLADMGWTGKVKPSGRRMTITGTHGYRAPEMYDREYSKPADWWCVGILIVEMLTGENPLRGANRKESEHLAKTLDVQLPDTVLPPARETALASPFFAPIDFDRMLAGSLKPTFAVRCAQLPH</sequence>
<dbReference type="PANTHER" id="PTHR24351">
    <property type="entry name" value="RIBOSOMAL PROTEIN S6 KINASE"/>
    <property type="match status" value="1"/>
</dbReference>
<reference evidence="7" key="1">
    <citation type="submission" date="2025-08" db="UniProtKB">
        <authorList>
            <consortium name="Ensembl"/>
        </authorList>
    </citation>
    <scope>IDENTIFICATION</scope>
</reference>
<dbReference type="GO" id="GO:0005524">
    <property type="term" value="F:ATP binding"/>
    <property type="evidence" value="ECO:0007669"/>
    <property type="project" value="UniProtKB-KW"/>
</dbReference>
<evidence type="ECO:0000256" key="1">
    <source>
        <dbReference type="ARBA" id="ARBA00022527"/>
    </source>
</evidence>
<evidence type="ECO:0000256" key="4">
    <source>
        <dbReference type="ARBA" id="ARBA00022777"/>
    </source>
</evidence>
<keyword evidence="5" id="KW-0067">ATP-binding</keyword>
<keyword evidence="4" id="KW-0418">Kinase</keyword>
<dbReference type="CDD" id="cd05123">
    <property type="entry name" value="STKc_AGC"/>
    <property type="match status" value="1"/>
</dbReference>
<evidence type="ECO:0000256" key="5">
    <source>
        <dbReference type="ARBA" id="ARBA00022840"/>
    </source>
</evidence>
<dbReference type="Gene3D" id="1.10.510.10">
    <property type="entry name" value="Transferase(Phosphotransferase) domain 1"/>
    <property type="match status" value="1"/>
</dbReference>
<dbReference type="Gene3D" id="3.30.200.20">
    <property type="entry name" value="Phosphorylase Kinase, domain 1"/>
    <property type="match status" value="1"/>
</dbReference>
<evidence type="ECO:0000313" key="8">
    <source>
        <dbReference type="Proteomes" id="UP000261360"/>
    </source>
</evidence>
<dbReference type="PROSITE" id="PS00108">
    <property type="entry name" value="PROTEIN_KINASE_ST"/>
    <property type="match status" value="1"/>
</dbReference>
<evidence type="ECO:0000259" key="6">
    <source>
        <dbReference type="PROSITE" id="PS50011"/>
    </source>
</evidence>
<organism evidence="7 8">
    <name type="scientific">Seriola lalandi dorsalis</name>
    <dbReference type="NCBI Taxonomy" id="1841481"/>
    <lineage>
        <taxon>Eukaryota</taxon>
        <taxon>Metazoa</taxon>
        <taxon>Chordata</taxon>
        <taxon>Craniata</taxon>
        <taxon>Vertebrata</taxon>
        <taxon>Euteleostomi</taxon>
        <taxon>Actinopterygii</taxon>
        <taxon>Neopterygii</taxon>
        <taxon>Teleostei</taxon>
        <taxon>Neoteleostei</taxon>
        <taxon>Acanthomorphata</taxon>
        <taxon>Carangaria</taxon>
        <taxon>Carangiformes</taxon>
        <taxon>Carangidae</taxon>
        <taxon>Seriola</taxon>
    </lineage>
</organism>
<name>A0A3B4XDG2_SERLL</name>
<proteinExistence type="predicted"/>
<protein>
    <recommendedName>
        <fullName evidence="6">Protein kinase domain-containing protein</fullName>
    </recommendedName>
</protein>
<dbReference type="SMART" id="SM00220">
    <property type="entry name" value="S_TKc"/>
    <property type="match status" value="1"/>
</dbReference>
<evidence type="ECO:0000256" key="2">
    <source>
        <dbReference type="ARBA" id="ARBA00022679"/>
    </source>
</evidence>